<dbReference type="Pfam" id="PF01979">
    <property type="entry name" value="Amidohydro_1"/>
    <property type="match status" value="1"/>
</dbReference>
<dbReference type="PANTHER" id="PTHR43794:SF11">
    <property type="entry name" value="AMIDOHYDROLASE-RELATED DOMAIN-CONTAINING PROTEIN"/>
    <property type="match status" value="1"/>
</dbReference>
<keyword evidence="2 4" id="KW-0378">Hydrolase</keyword>
<comment type="function">
    <text evidence="4">Catalyzes the deamination of 5-methylthioadenosine and S-adenosyl-L-homocysteine into 5-methylthioinosine and S-inosyl-L-homocysteine, respectively. Is also able to deaminate adenosine.</text>
</comment>
<dbReference type="FunFam" id="3.20.20.140:FF:000014">
    <property type="entry name" value="5-methylthioadenosine/S-adenosylhomocysteine deaminase"/>
    <property type="match status" value="1"/>
</dbReference>
<feature type="binding site" evidence="4">
    <location>
        <position position="296"/>
    </location>
    <ligand>
        <name>substrate</name>
    </ligand>
</feature>
<dbReference type="Gene3D" id="3.20.20.140">
    <property type="entry name" value="Metal-dependent hydrolases"/>
    <property type="match status" value="1"/>
</dbReference>
<feature type="domain" description="Amidohydrolase-related" evidence="5">
    <location>
        <begin position="55"/>
        <end position="397"/>
    </location>
</feature>
<feature type="binding site" evidence="4">
    <location>
        <position position="208"/>
    </location>
    <ligand>
        <name>Zn(2+)</name>
        <dbReference type="ChEBI" id="CHEBI:29105"/>
    </ligand>
</feature>
<dbReference type="GO" id="GO:0090614">
    <property type="term" value="F:5'-methylthioadenosine deaminase activity"/>
    <property type="evidence" value="ECO:0007669"/>
    <property type="project" value="UniProtKB-UniRule"/>
</dbReference>
<proteinExistence type="inferred from homology"/>
<gene>
    <name evidence="4" type="primary">mtaD</name>
    <name evidence="6" type="ORF">C7B43_00455</name>
</gene>
<dbReference type="Proteomes" id="UP000242699">
    <property type="component" value="Unassembled WGS sequence"/>
</dbReference>
<feature type="binding site" evidence="4">
    <location>
        <position position="211"/>
    </location>
    <ligand>
        <name>substrate</name>
    </ligand>
</feature>
<dbReference type="EC" id="3.5.4.28" evidence="4"/>
<comment type="catalytic activity">
    <reaction evidence="4">
        <text>S-adenosyl-L-homocysteine + H2O + H(+) = S-inosyl-L-homocysteine + NH4(+)</text>
        <dbReference type="Rhea" id="RHEA:20716"/>
        <dbReference type="ChEBI" id="CHEBI:15377"/>
        <dbReference type="ChEBI" id="CHEBI:15378"/>
        <dbReference type="ChEBI" id="CHEBI:28938"/>
        <dbReference type="ChEBI" id="CHEBI:57856"/>
        <dbReference type="ChEBI" id="CHEBI:57985"/>
        <dbReference type="EC" id="3.5.4.28"/>
    </reaction>
</comment>
<dbReference type="AlphaFoldDB" id="A0A2T2XB32"/>
<dbReference type="PANTHER" id="PTHR43794">
    <property type="entry name" value="AMINOHYDROLASE SSNA-RELATED"/>
    <property type="match status" value="1"/>
</dbReference>
<dbReference type="HAMAP" id="MF_01281">
    <property type="entry name" value="MTA_SAH_deamin"/>
    <property type="match status" value="1"/>
</dbReference>
<dbReference type="GO" id="GO:0046872">
    <property type="term" value="F:metal ion binding"/>
    <property type="evidence" value="ECO:0007669"/>
    <property type="project" value="UniProtKB-KW"/>
</dbReference>
<accession>A0A2T2XB32</accession>
<organism evidence="6 7">
    <name type="scientific">Sulfobacillus benefaciens</name>
    <dbReference type="NCBI Taxonomy" id="453960"/>
    <lineage>
        <taxon>Bacteria</taxon>
        <taxon>Bacillati</taxon>
        <taxon>Bacillota</taxon>
        <taxon>Clostridia</taxon>
        <taxon>Eubacteriales</taxon>
        <taxon>Clostridiales Family XVII. Incertae Sedis</taxon>
        <taxon>Sulfobacillus</taxon>
    </lineage>
</organism>
<dbReference type="SUPFAM" id="SSF51556">
    <property type="entry name" value="Metallo-dependent hydrolases"/>
    <property type="match status" value="1"/>
</dbReference>
<evidence type="ECO:0000256" key="1">
    <source>
        <dbReference type="ARBA" id="ARBA00022723"/>
    </source>
</evidence>
<feature type="binding site" evidence="4">
    <location>
        <position position="93"/>
    </location>
    <ligand>
        <name>substrate</name>
    </ligand>
</feature>
<reference evidence="6 7" key="1">
    <citation type="journal article" date="2014" name="BMC Genomics">
        <title>Comparison of environmental and isolate Sulfobacillus genomes reveals diverse carbon, sulfur, nitrogen, and hydrogen metabolisms.</title>
        <authorList>
            <person name="Justice N.B."/>
            <person name="Norman A."/>
            <person name="Brown C.T."/>
            <person name="Singh A."/>
            <person name="Thomas B.C."/>
            <person name="Banfield J.F."/>
        </authorList>
    </citation>
    <scope>NUCLEOTIDE SEQUENCE [LARGE SCALE GENOMIC DNA]</scope>
    <source>
        <strain evidence="6">AMDSBA1</strain>
    </source>
</reference>
<dbReference type="EC" id="3.5.4.31" evidence="4"/>
<dbReference type="Gene3D" id="2.30.40.10">
    <property type="entry name" value="Urease, subunit C, domain 1"/>
    <property type="match status" value="1"/>
</dbReference>
<dbReference type="InterPro" id="IPR006680">
    <property type="entry name" value="Amidohydro-rel"/>
</dbReference>
<sequence length="426" mass="46041">MRYRLETDTVLTMDDMFRVFRPGQITWQDGTIVSVGGIGGESIAVDQVIKIPSGILLPGFYNGHNHAAMTLFRGLADDSPIFEWLEKHIWPREAKLTADDIYVGTLLAAAEMIKSGTVGYADMYFEMDAVAKATKESGLRGWLSRGLVGQDNTALDKLSEAAEFARRFSHDPLITPMLGPHAPYTCSPWYLERVAEIASAHYLGVHIHLSESRDEVNDTRAKFGLTPIQLASRAGLFQVPILIAHGVYIEPDDLPYLENLKGGVVSCPISNAKLGNGILPYALLKQAGIAVGLGTDGAASTNSLDMFQEMKAMAWMQKVREGNPEAFRAQTALTMATRGTAAVLGFSGGILEAGRPADFIVVDSQSAHMTPDIDSVANIVYAATGADVLYTVVNGQILLAEGLLTTLNEADIRREAQERAKALLSA</sequence>
<dbReference type="InterPro" id="IPR050287">
    <property type="entry name" value="MTA/SAH_deaminase"/>
</dbReference>
<keyword evidence="1 4" id="KW-0479">Metal-binding</keyword>
<name>A0A2T2XB32_9FIRM</name>
<comment type="caution">
    <text evidence="6">The sequence shown here is derived from an EMBL/GenBank/DDBJ whole genome shotgun (WGS) entry which is preliminary data.</text>
</comment>
<evidence type="ECO:0000256" key="4">
    <source>
        <dbReference type="HAMAP-Rule" id="MF_01281"/>
    </source>
</evidence>
<feature type="binding site" evidence="4">
    <location>
        <position position="145"/>
    </location>
    <ligand>
        <name>substrate</name>
    </ligand>
</feature>
<evidence type="ECO:0000259" key="5">
    <source>
        <dbReference type="Pfam" id="PF01979"/>
    </source>
</evidence>
<comment type="catalytic activity">
    <reaction evidence="4">
        <text>S-methyl-5'-thioadenosine + H2O + H(+) = S-methyl-5'-thioinosine + NH4(+)</text>
        <dbReference type="Rhea" id="RHEA:25025"/>
        <dbReference type="ChEBI" id="CHEBI:15377"/>
        <dbReference type="ChEBI" id="CHEBI:15378"/>
        <dbReference type="ChEBI" id="CHEBI:17509"/>
        <dbReference type="ChEBI" id="CHEBI:28938"/>
        <dbReference type="ChEBI" id="CHEBI:48595"/>
        <dbReference type="EC" id="3.5.4.31"/>
    </reaction>
</comment>
<keyword evidence="3 4" id="KW-0862">Zinc</keyword>
<evidence type="ECO:0000256" key="3">
    <source>
        <dbReference type="ARBA" id="ARBA00022833"/>
    </source>
</evidence>
<dbReference type="InterPro" id="IPR032466">
    <property type="entry name" value="Metal_Hydrolase"/>
</dbReference>
<feature type="binding site" evidence="4">
    <location>
        <position position="66"/>
    </location>
    <ligand>
        <name>Zn(2+)</name>
        <dbReference type="ChEBI" id="CHEBI:29105"/>
    </ligand>
</feature>
<protein>
    <recommendedName>
        <fullName evidence="4">5-methylthioadenosine/S-adenosylhomocysteine deaminase</fullName>
        <shortName evidence="4">MTA/SAH deaminase</shortName>
        <ecNumber evidence="4">3.5.4.28</ecNumber>
        <ecNumber evidence="4">3.5.4.31</ecNumber>
    </recommendedName>
</protein>
<feature type="binding site" evidence="4">
    <location>
        <position position="181"/>
    </location>
    <ligand>
        <name>substrate</name>
    </ligand>
</feature>
<comment type="cofactor">
    <cofactor evidence="4">
        <name>Zn(2+)</name>
        <dbReference type="ChEBI" id="CHEBI:29105"/>
    </cofactor>
    <text evidence="4">Binds 1 zinc ion per subunit.</text>
</comment>
<dbReference type="CDD" id="cd01298">
    <property type="entry name" value="ATZ_TRZ_like"/>
    <property type="match status" value="1"/>
</dbReference>
<feature type="binding site" evidence="4">
    <location>
        <position position="64"/>
    </location>
    <ligand>
        <name>Zn(2+)</name>
        <dbReference type="ChEBI" id="CHEBI:29105"/>
    </ligand>
</feature>
<evidence type="ECO:0000313" key="6">
    <source>
        <dbReference type="EMBL" id="PSR31733.1"/>
    </source>
</evidence>
<feature type="binding site" evidence="4">
    <location>
        <position position="296"/>
    </location>
    <ligand>
        <name>Zn(2+)</name>
        <dbReference type="ChEBI" id="CHEBI:29105"/>
    </ligand>
</feature>
<dbReference type="SUPFAM" id="SSF51338">
    <property type="entry name" value="Composite domain of metallo-dependent hydrolases"/>
    <property type="match status" value="1"/>
</dbReference>
<dbReference type="InterPro" id="IPR011059">
    <property type="entry name" value="Metal-dep_hydrolase_composite"/>
</dbReference>
<evidence type="ECO:0000256" key="2">
    <source>
        <dbReference type="ARBA" id="ARBA00022801"/>
    </source>
</evidence>
<dbReference type="EMBL" id="PXYT01000001">
    <property type="protein sequence ID" value="PSR31733.1"/>
    <property type="molecule type" value="Genomic_DNA"/>
</dbReference>
<dbReference type="InterPro" id="IPR023512">
    <property type="entry name" value="Deaminase_MtaD/DadD"/>
</dbReference>
<comment type="similarity">
    <text evidence="4">Belongs to the metallo-dependent hydrolases superfamily. MTA/SAH deaminase family.</text>
</comment>
<comment type="caution">
    <text evidence="4">Lacks conserved residue(s) required for the propagation of feature annotation.</text>
</comment>
<dbReference type="GO" id="GO:0050270">
    <property type="term" value="F:S-adenosylhomocysteine deaminase activity"/>
    <property type="evidence" value="ECO:0007669"/>
    <property type="project" value="UniProtKB-UniRule"/>
</dbReference>
<evidence type="ECO:0000313" key="7">
    <source>
        <dbReference type="Proteomes" id="UP000242699"/>
    </source>
</evidence>